<evidence type="ECO:0008006" key="4">
    <source>
        <dbReference type="Google" id="ProtNLM"/>
    </source>
</evidence>
<dbReference type="EMBL" id="JPVQ01000003">
    <property type="protein sequence ID" value="KGR91866.1"/>
    <property type="molecule type" value="Genomic_DNA"/>
</dbReference>
<gene>
    <name evidence="2" type="ORF">CD30_02870</name>
</gene>
<sequence>MKIIFLFFGILICSLLMTSCNSETNEQRISEITANERIIINGNPTPEEILANDKDADIFLIGDVVYKNAEDIEWVRELDLTLGEKSGEIREITNISSEFESYTATKLPIGTVIYTPVESKGPIKIVFIDNKEIRYLGMIEG</sequence>
<dbReference type="PROSITE" id="PS51257">
    <property type="entry name" value="PROKAR_LIPOPROTEIN"/>
    <property type="match status" value="1"/>
</dbReference>
<dbReference type="eggNOG" id="ENOG5030CE4">
    <property type="taxonomic scope" value="Bacteria"/>
</dbReference>
<comment type="caution">
    <text evidence="2">The sequence shown here is derived from an EMBL/GenBank/DDBJ whole genome shotgun (WGS) entry which is preliminary data.</text>
</comment>
<evidence type="ECO:0000313" key="2">
    <source>
        <dbReference type="EMBL" id="KGR91866.1"/>
    </source>
</evidence>
<evidence type="ECO:0000256" key="1">
    <source>
        <dbReference type="SAM" id="SignalP"/>
    </source>
</evidence>
<dbReference type="Proteomes" id="UP000030595">
    <property type="component" value="Unassembled WGS sequence"/>
</dbReference>
<feature type="chain" id="PRO_5039079303" description="DUF3221 domain-containing protein" evidence="1">
    <location>
        <begin position="19"/>
        <end position="141"/>
    </location>
</feature>
<dbReference type="AlphaFoldDB" id="A0A0A3J4M2"/>
<dbReference type="RefSeq" id="WP_036172226.1">
    <property type="nucleotide sequence ID" value="NZ_AVCZ01000003.1"/>
</dbReference>
<protein>
    <recommendedName>
        <fullName evidence="4">DUF3221 domain-containing protein</fullName>
    </recommendedName>
</protein>
<dbReference type="OrthoDB" id="1909991at2"/>
<accession>A0A0A3J4M2</accession>
<organism evidence="2 3">
    <name type="scientific">Ureibacillus massiliensis 4400831 = CIP 108448 = CCUG 49529</name>
    <dbReference type="NCBI Taxonomy" id="1211035"/>
    <lineage>
        <taxon>Bacteria</taxon>
        <taxon>Bacillati</taxon>
        <taxon>Bacillota</taxon>
        <taxon>Bacilli</taxon>
        <taxon>Bacillales</taxon>
        <taxon>Caryophanaceae</taxon>
        <taxon>Ureibacillus</taxon>
    </lineage>
</organism>
<feature type="signal peptide" evidence="1">
    <location>
        <begin position="1"/>
        <end position="18"/>
    </location>
</feature>
<keyword evidence="3" id="KW-1185">Reference proteome</keyword>
<reference evidence="2 3" key="1">
    <citation type="submission" date="2014-02" db="EMBL/GenBank/DDBJ databases">
        <title>Draft genome sequence of Lysinibacillus massiliensis CCUG 49529.</title>
        <authorList>
            <person name="Zhang F."/>
            <person name="Wang G."/>
            <person name="Zhang L."/>
        </authorList>
    </citation>
    <scope>NUCLEOTIDE SEQUENCE [LARGE SCALE GENOMIC DNA]</scope>
    <source>
        <strain evidence="2 3">CCUG 49529</strain>
    </source>
</reference>
<keyword evidence="1" id="KW-0732">Signal</keyword>
<proteinExistence type="predicted"/>
<evidence type="ECO:0000313" key="3">
    <source>
        <dbReference type="Proteomes" id="UP000030595"/>
    </source>
</evidence>
<name>A0A0A3J4M2_9BACL</name>